<dbReference type="AlphaFoldDB" id="A0AAW2CVV1"/>
<keyword evidence="5" id="KW-1185">Reference proteome</keyword>
<evidence type="ECO:0008006" key="6">
    <source>
        <dbReference type="Google" id="ProtNLM"/>
    </source>
</evidence>
<dbReference type="InterPro" id="IPR025836">
    <property type="entry name" value="Zn_knuckle_CX2CX4HX4C"/>
</dbReference>
<dbReference type="Proteomes" id="UP001459277">
    <property type="component" value="Unassembled WGS sequence"/>
</dbReference>
<evidence type="ECO:0000313" key="5">
    <source>
        <dbReference type="Proteomes" id="UP001459277"/>
    </source>
</evidence>
<name>A0AAW2CVV1_9ROSI</name>
<feature type="domain" description="DUF4283" evidence="2">
    <location>
        <begin position="33"/>
        <end position="114"/>
    </location>
</feature>
<dbReference type="PANTHER" id="PTHR31286">
    <property type="entry name" value="GLYCINE-RICH CELL WALL STRUCTURAL PROTEIN 1.8-LIKE"/>
    <property type="match status" value="1"/>
</dbReference>
<evidence type="ECO:0000259" key="3">
    <source>
        <dbReference type="Pfam" id="PF14392"/>
    </source>
</evidence>
<dbReference type="Pfam" id="PF14392">
    <property type="entry name" value="zf-CCHC_4"/>
    <property type="match status" value="1"/>
</dbReference>
<dbReference type="InterPro" id="IPR025558">
    <property type="entry name" value="DUF4283"/>
</dbReference>
<feature type="region of interest" description="Disordered" evidence="1">
    <location>
        <begin position="256"/>
        <end position="293"/>
    </location>
</feature>
<feature type="domain" description="Zinc knuckle CX2CX4HX4C" evidence="3">
    <location>
        <begin position="175"/>
        <end position="222"/>
    </location>
</feature>
<comment type="caution">
    <text evidence="4">The sequence shown here is derived from an EMBL/GenBank/DDBJ whole genome shotgun (WGS) entry which is preliminary data.</text>
</comment>
<dbReference type="EMBL" id="JAZDWU010000005">
    <property type="protein sequence ID" value="KAL0000561.1"/>
    <property type="molecule type" value="Genomic_DNA"/>
</dbReference>
<organism evidence="4 5">
    <name type="scientific">Lithocarpus litseifolius</name>
    <dbReference type="NCBI Taxonomy" id="425828"/>
    <lineage>
        <taxon>Eukaryota</taxon>
        <taxon>Viridiplantae</taxon>
        <taxon>Streptophyta</taxon>
        <taxon>Embryophyta</taxon>
        <taxon>Tracheophyta</taxon>
        <taxon>Spermatophyta</taxon>
        <taxon>Magnoliopsida</taxon>
        <taxon>eudicotyledons</taxon>
        <taxon>Gunneridae</taxon>
        <taxon>Pentapetalae</taxon>
        <taxon>rosids</taxon>
        <taxon>fabids</taxon>
        <taxon>Fagales</taxon>
        <taxon>Fagaceae</taxon>
        <taxon>Lithocarpus</taxon>
    </lineage>
</organism>
<gene>
    <name evidence="4" type="ORF">SO802_014342</name>
</gene>
<dbReference type="PANTHER" id="PTHR31286:SF167">
    <property type="entry name" value="OS09G0268800 PROTEIN"/>
    <property type="match status" value="1"/>
</dbReference>
<dbReference type="InterPro" id="IPR040256">
    <property type="entry name" value="At4g02000-like"/>
</dbReference>
<evidence type="ECO:0000313" key="4">
    <source>
        <dbReference type="EMBL" id="KAL0000561.1"/>
    </source>
</evidence>
<dbReference type="Pfam" id="PF14111">
    <property type="entry name" value="DUF4283"/>
    <property type="match status" value="1"/>
</dbReference>
<accession>A0AAW2CVV1</accession>
<sequence length="306" mass="35457">MDEELEELWKKLSFTEEKDKGIELGSGSTKAAKERGKNCAVLKVLTQRSISVDALRKNMRMMWKVNKGVQISEIEEDLFLVEFGDGRDKKKVLNMCPWSNKKQLVLIQDFEVELAPREIDLKRSPFWVQMFNLPLRSRMRETGEVIGSKLGTVLEVDVFETGVHWGKCLRMRIRFDVTKILVRGKQVTIEGGKSRWINFKYEWLPNFYYNCGLLSHALKDCLNSSEIPQQKISDLQYAWLRGEPIRRGFKDLTRSGMEKEGDERSWEGGVRLEKPSEARKKTVGGKEHVPRLTSRDGDNLTWIEAK</sequence>
<evidence type="ECO:0000256" key="1">
    <source>
        <dbReference type="SAM" id="MobiDB-lite"/>
    </source>
</evidence>
<proteinExistence type="predicted"/>
<reference evidence="4 5" key="1">
    <citation type="submission" date="2024-01" db="EMBL/GenBank/DDBJ databases">
        <title>A telomere-to-telomere, gap-free genome of sweet tea (Lithocarpus litseifolius).</title>
        <authorList>
            <person name="Zhou J."/>
        </authorList>
    </citation>
    <scope>NUCLEOTIDE SEQUENCE [LARGE SCALE GENOMIC DNA]</scope>
    <source>
        <strain evidence="4">Zhou-2022a</strain>
        <tissue evidence="4">Leaf</tissue>
    </source>
</reference>
<evidence type="ECO:0000259" key="2">
    <source>
        <dbReference type="Pfam" id="PF14111"/>
    </source>
</evidence>
<protein>
    <recommendedName>
        <fullName evidence="6">DUF4283 domain-containing protein</fullName>
    </recommendedName>
</protein>